<keyword evidence="1" id="KW-0539">Nucleus</keyword>
<dbReference type="Pfam" id="PF02944">
    <property type="entry name" value="BESS"/>
    <property type="match status" value="1"/>
</dbReference>
<evidence type="ECO:0000259" key="2">
    <source>
        <dbReference type="PROSITE" id="PS51031"/>
    </source>
</evidence>
<evidence type="ECO:0000313" key="4">
    <source>
        <dbReference type="Proteomes" id="UP001283361"/>
    </source>
</evidence>
<dbReference type="AlphaFoldDB" id="A0AAE1ADC5"/>
<proteinExistence type="predicted"/>
<dbReference type="EMBL" id="JAWDGP010002063">
    <property type="protein sequence ID" value="KAK3785768.1"/>
    <property type="molecule type" value="Genomic_DNA"/>
</dbReference>
<dbReference type="Proteomes" id="UP001283361">
    <property type="component" value="Unassembled WGS sequence"/>
</dbReference>
<evidence type="ECO:0000313" key="3">
    <source>
        <dbReference type="EMBL" id="KAK3785768.1"/>
    </source>
</evidence>
<sequence length="139" mass="15847">MTHTTEHVSIVMVLKLSRCLSGNEQIGKDDLLQRPNSLGKKLMESEARYPQERTSSDLSLEGDILEATKSMTLKYTPKDEDQLFLDSLAPKLRMLDPDSKLECQIKIQQLLQEYLRRATYNSQTSINREQESAVGTQQS</sequence>
<feature type="domain" description="BESS" evidence="2">
    <location>
        <begin position="78"/>
        <end position="117"/>
    </location>
</feature>
<evidence type="ECO:0000256" key="1">
    <source>
        <dbReference type="PROSITE-ProRule" id="PRU00371"/>
    </source>
</evidence>
<accession>A0AAE1ADC5</accession>
<comment type="subcellular location">
    <subcellularLocation>
        <location evidence="1">Nucleus</location>
    </subcellularLocation>
</comment>
<dbReference type="GO" id="GO:0003677">
    <property type="term" value="F:DNA binding"/>
    <property type="evidence" value="ECO:0007669"/>
    <property type="project" value="InterPro"/>
</dbReference>
<dbReference type="GO" id="GO:0005634">
    <property type="term" value="C:nucleus"/>
    <property type="evidence" value="ECO:0007669"/>
    <property type="project" value="UniProtKB-SubCell"/>
</dbReference>
<keyword evidence="4" id="KW-1185">Reference proteome</keyword>
<comment type="caution">
    <text evidence="3">The sequence shown here is derived from an EMBL/GenBank/DDBJ whole genome shotgun (WGS) entry which is preliminary data.</text>
</comment>
<dbReference type="InterPro" id="IPR004210">
    <property type="entry name" value="BESS_motif"/>
</dbReference>
<organism evidence="3 4">
    <name type="scientific">Elysia crispata</name>
    <name type="common">lettuce slug</name>
    <dbReference type="NCBI Taxonomy" id="231223"/>
    <lineage>
        <taxon>Eukaryota</taxon>
        <taxon>Metazoa</taxon>
        <taxon>Spiralia</taxon>
        <taxon>Lophotrochozoa</taxon>
        <taxon>Mollusca</taxon>
        <taxon>Gastropoda</taxon>
        <taxon>Heterobranchia</taxon>
        <taxon>Euthyneura</taxon>
        <taxon>Panpulmonata</taxon>
        <taxon>Sacoglossa</taxon>
        <taxon>Placobranchoidea</taxon>
        <taxon>Plakobranchidae</taxon>
        <taxon>Elysia</taxon>
    </lineage>
</organism>
<protein>
    <recommendedName>
        <fullName evidence="2">BESS domain-containing protein</fullName>
    </recommendedName>
</protein>
<gene>
    <name evidence="3" type="ORF">RRG08_051090</name>
</gene>
<name>A0AAE1ADC5_9GAST</name>
<dbReference type="PROSITE" id="PS51031">
    <property type="entry name" value="BESS"/>
    <property type="match status" value="1"/>
</dbReference>
<reference evidence="3" key="1">
    <citation type="journal article" date="2023" name="G3 (Bethesda)">
        <title>A reference genome for the long-term kleptoplast-retaining sea slug Elysia crispata morphotype clarki.</title>
        <authorList>
            <person name="Eastman K.E."/>
            <person name="Pendleton A.L."/>
            <person name="Shaikh M.A."/>
            <person name="Suttiyut T."/>
            <person name="Ogas R."/>
            <person name="Tomko P."/>
            <person name="Gavelis G."/>
            <person name="Widhalm J.R."/>
            <person name="Wisecaver J.H."/>
        </authorList>
    </citation>
    <scope>NUCLEOTIDE SEQUENCE</scope>
    <source>
        <strain evidence="3">ECLA1</strain>
    </source>
</reference>